<sequence length="385" mass="42991">MKFKLTILFVFIANLCFAQDSLLARKLVDTLTSPYFWGRGYTRDGVHKAAAFIQTQFKSYGLKPMDGKNFQQEFSYPVNIFPGKMEVTINGEKLVPGKAFIVSPDSKGVHGAGKLEQTDSTHFVDRQNRVVVSLEDKLTWSVEGKALDYTVIQVDKKAIKLPFFSIYTDIENQVIPNFKTANICAVVKGTVKPDSVIVVTAHYDHLGGMGSDTYFPGANDNASGLTQMLSLAKYYGSHPQPYTMAFIAFSGEEAGLLGSKYFTENPLIPLKNIRFLINLDLNGTGEEGITVVNATVYPNEFAAMQRINDEGHYFVKVAKRGKAANSDHYLFTEKGVPAFFIYTMGGIKAYHDVFDISATLPLNKYKDLFRFIVEFNDSLMQNSKR</sequence>
<dbReference type="EMBL" id="BAAAZC010000025">
    <property type="protein sequence ID" value="GAA3980838.1"/>
    <property type="molecule type" value="Genomic_DNA"/>
</dbReference>
<dbReference type="InterPro" id="IPR007484">
    <property type="entry name" value="Peptidase_M28"/>
</dbReference>
<protein>
    <recommendedName>
        <fullName evidence="2">Peptidase M28 domain-containing protein</fullName>
    </recommendedName>
</protein>
<accession>A0ABP7QE17</accession>
<reference evidence="4" key="1">
    <citation type="journal article" date="2019" name="Int. J. Syst. Evol. Microbiol.">
        <title>The Global Catalogue of Microorganisms (GCM) 10K type strain sequencing project: providing services to taxonomists for standard genome sequencing and annotation.</title>
        <authorList>
            <consortium name="The Broad Institute Genomics Platform"/>
            <consortium name="The Broad Institute Genome Sequencing Center for Infectious Disease"/>
            <person name="Wu L."/>
            <person name="Ma J."/>
        </authorList>
    </citation>
    <scope>NUCLEOTIDE SEQUENCE [LARGE SCALE GENOMIC DNA]</scope>
    <source>
        <strain evidence="4">JCM 16601</strain>
    </source>
</reference>
<gene>
    <name evidence="3" type="ORF">GCM10022210_35170</name>
</gene>
<feature type="chain" id="PRO_5047516167" description="Peptidase M28 domain-containing protein" evidence="1">
    <location>
        <begin position="19"/>
        <end position="385"/>
    </location>
</feature>
<evidence type="ECO:0000256" key="1">
    <source>
        <dbReference type="SAM" id="SignalP"/>
    </source>
</evidence>
<name>A0ABP7QE17_9SPHI</name>
<dbReference type="Gene3D" id="3.40.630.10">
    <property type="entry name" value="Zn peptidases"/>
    <property type="match status" value="1"/>
</dbReference>
<dbReference type="InterPro" id="IPR045175">
    <property type="entry name" value="M28_fam"/>
</dbReference>
<dbReference type="RefSeq" id="WP_259088390.1">
    <property type="nucleotide sequence ID" value="NZ_BAAAZC010000025.1"/>
</dbReference>
<evidence type="ECO:0000259" key="2">
    <source>
        <dbReference type="Pfam" id="PF04389"/>
    </source>
</evidence>
<dbReference type="Pfam" id="PF04389">
    <property type="entry name" value="Peptidase_M28"/>
    <property type="match status" value="1"/>
</dbReference>
<dbReference type="Proteomes" id="UP001500742">
    <property type="component" value="Unassembled WGS sequence"/>
</dbReference>
<evidence type="ECO:0000313" key="4">
    <source>
        <dbReference type="Proteomes" id="UP001500742"/>
    </source>
</evidence>
<feature type="signal peptide" evidence="1">
    <location>
        <begin position="1"/>
        <end position="18"/>
    </location>
</feature>
<dbReference type="SUPFAM" id="SSF53187">
    <property type="entry name" value="Zn-dependent exopeptidases"/>
    <property type="match status" value="1"/>
</dbReference>
<dbReference type="PANTHER" id="PTHR12147">
    <property type="entry name" value="METALLOPEPTIDASE M28 FAMILY MEMBER"/>
    <property type="match status" value="1"/>
</dbReference>
<organism evidence="3 4">
    <name type="scientific">Mucilaginibacter dorajii</name>
    <dbReference type="NCBI Taxonomy" id="692994"/>
    <lineage>
        <taxon>Bacteria</taxon>
        <taxon>Pseudomonadati</taxon>
        <taxon>Bacteroidota</taxon>
        <taxon>Sphingobacteriia</taxon>
        <taxon>Sphingobacteriales</taxon>
        <taxon>Sphingobacteriaceae</taxon>
        <taxon>Mucilaginibacter</taxon>
    </lineage>
</organism>
<keyword evidence="1" id="KW-0732">Signal</keyword>
<keyword evidence="4" id="KW-1185">Reference proteome</keyword>
<feature type="domain" description="Peptidase M28" evidence="2">
    <location>
        <begin position="182"/>
        <end position="373"/>
    </location>
</feature>
<comment type="caution">
    <text evidence="3">The sequence shown here is derived from an EMBL/GenBank/DDBJ whole genome shotgun (WGS) entry which is preliminary data.</text>
</comment>
<proteinExistence type="predicted"/>
<evidence type="ECO:0000313" key="3">
    <source>
        <dbReference type="EMBL" id="GAA3980838.1"/>
    </source>
</evidence>
<dbReference type="PANTHER" id="PTHR12147:SF26">
    <property type="entry name" value="PEPTIDASE M28 DOMAIN-CONTAINING PROTEIN"/>
    <property type="match status" value="1"/>
</dbReference>